<keyword evidence="2" id="KW-1185">Reference proteome</keyword>
<sequence length="79" mass="8820">MIGIWIPDLRESTDGLPLATKITGRSESYLVHCFDSRAQFFASSLLAGGCNQFLAHCHRPLSALWGIRYVLRSRRKAVG</sequence>
<accession>A0A448ZSZ1</accession>
<reference evidence="1 2" key="1">
    <citation type="submission" date="2019-01" db="EMBL/GenBank/DDBJ databases">
        <authorList>
            <person name="Ferrante I. M."/>
        </authorList>
    </citation>
    <scope>NUCLEOTIDE SEQUENCE [LARGE SCALE GENOMIC DNA]</scope>
    <source>
        <strain evidence="1 2">B856</strain>
    </source>
</reference>
<gene>
    <name evidence="1" type="ORF">PSNMU_V1.4_AUG-EV-PASAV3_0123180</name>
</gene>
<name>A0A448ZSZ1_9STRA</name>
<dbReference type="EMBL" id="CAACVS010000690">
    <property type="protein sequence ID" value="VEU45162.1"/>
    <property type="molecule type" value="Genomic_DNA"/>
</dbReference>
<dbReference type="Proteomes" id="UP000291116">
    <property type="component" value="Unassembled WGS sequence"/>
</dbReference>
<proteinExistence type="predicted"/>
<protein>
    <submittedName>
        <fullName evidence="1">Uncharacterized protein</fullName>
    </submittedName>
</protein>
<evidence type="ECO:0000313" key="2">
    <source>
        <dbReference type="Proteomes" id="UP000291116"/>
    </source>
</evidence>
<organism evidence="1 2">
    <name type="scientific">Pseudo-nitzschia multistriata</name>
    <dbReference type="NCBI Taxonomy" id="183589"/>
    <lineage>
        <taxon>Eukaryota</taxon>
        <taxon>Sar</taxon>
        <taxon>Stramenopiles</taxon>
        <taxon>Ochrophyta</taxon>
        <taxon>Bacillariophyta</taxon>
        <taxon>Bacillariophyceae</taxon>
        <taxon>Bacillariophycidae</taxon>
        <taxon>Bacillariales</taxon>
        <taxon>Bacillariaceae</taxon>
        <taxon>Pseudo-nitzschia</taxon>
    </lineage>
</organism>
<dbReference type="AlphaFoldDB" id="A0A448ZSZ1"/>
<evidence type="ECO:0000313" key="1">
    <source>
        <dbReference type="EMBL" id="VEU45162.1"/>
    </source>
</evidence>